<organism evidence="1 2">
    <name type="scientific">Rattus norvegicus</name>
    <name type="common">Rat</name>
    <dbReference type="NCBI Taxonomy" id="10116"/>
    <lineage>
        <taxon>Eukaryota</taxon>
        <taxon>Metazoa</taxon>
        <taxon>Chordata</taxon>
        <taxon>Craniata</taxon>
        <taxon>Vertebrata</taxon>
        <taxon>Euteleostomi</taxon>
        <taxon>Mammalia</taxon>
        <taxon>Eutheria</taxon>
        <taxon>Euarchontoglires</taxon>
        <taxon>Glires</taxon>
        <taxon>Rodentia</taxon>
        <taxon>Myomorpha</taxon>
        <taxon>Muroidea</taxon>
        <taxon>Muridae</taxon>
        <taxon>Murinae</taxon>
        <taxon>Rattus</taxon>
    </lineage>
</organism>
<protein>
    <submittedName>
        <fullName evidence="1">RCG63534</fullName>
    </submittedName>
</protein>
<evidence type="ECO:0000313" key="1">
    <source>
        <dbReference type="EMBL" id="EDM07579.1"/>
    </source>
</evidence>
<proteinExistence type="predicted"/>
<dbReference type="Proteomes" id="UP000234681">
    <property type="component" value="Chromosome 1"/>
</dbReference>
<reference evidence="1 2" key="1">
    <citation type="submission" date="2005-09" db="EMBL/GenBank/DDBJ databases">
        <authorList>
            <person name="Mural R.J."/>
            <person name="Li P.W."/>
            <person name="Adams M.D."/>
            <person name="Amanatides P.G."/>
            <person name="Baden-Tillson H."/>
            <person name="Barnstead M."/>
            <person name="Chin S.H."/>
            <person name="Dew I."/>
            <person name="Evans C.A."/>
            <person name="Ferriera S."/>
            <person name="Flanigan M."/>
            <person name="Fosler C."/>
            <person name="Glodek A."/>
            <person name="Gu Z."/>
            <person name="Holt R.A."/>
            <person name="Jennings D."/>
            <person name="Kraft C.L."/>
            <person name="Lu F."/>
            <person name="Nguyen T."/>
            <person name="Nusskern D.R."/>
            <person name="Pfannkoch C.M."/>
            <person name="Sitter C."/>
            <person name="Sutton G.G."/>
            <person name="Venter J.C."/>
            <person name="Wang Z."/>
            <person name="Woodage T."/>
            <person name="Zheng X.H."/>
            <person name="Zhong F."/>
        </authorList>
    </citation>
    <scope>NUCLEOTIDE SEQUENCE [LARGE SCALE GENOMIC DNA]</scope>
    <source>
        <strain>BN</strain>
        <strain evidence="2">Sprague-Dawley</strain>
    </source>
</reference>
<sequence>MTISWEPGSILPINRETKIKTIRYHIVPVGKP</sequence>
<accession>A6JAF5</accession>
<evidence type="ECO:0000313" key="2">
    <source>
        <dbReference type="Proteomes" id="UP000234681"/>
    </source>
</evidence>
<dbReference type="EMBL" id="CH473979">
    <property type="protein sequence ID" value="EDM07579.1"/>
    <property type="molecule type" value="Genomic_DNA"/>
</dbReference>
<gene>
    <name evidence="1" type="ORF">rCG_63534</name>
</gene>
<dbReference type="AlphaFoldDB" id="A6JAF5"/>
<name>A6JAF5_RAT</name>